<keyword evidence="7" id="KW-0238">DNA-binding</keyword>
<dbReference type="InterPro" id="IPR002481">
    <property type="entry name" value="FUR"/>
</dbReference>
<comment type="subcellular location">
    <subcellularLocation>
        <location evidence="1">Cytoplasm</location>
    </subcellularLocation>
</comment>
<dbReference type="PANTHER" id="PTHR33202:SF1">
    <property type="entry name" value="FERRIC UPTAKE REGULATION PROTEIN"/>
    <property type="match status" value="1"/>
</dbReference>
<organism evidence="11 12">
    <name type="scientific">Granulicatella adiacens ATCC 49175</name>
    <dbReference type="NCBI Taxonomy" id="638301"/>
    <lineage>
        <taxon>Bacteria</taxon>
        <taxon>Bacillati</taxon>
        <taxon>Bacillota</taxon>
        <taxon>Bacilli</taxon>
        <taxon>Lactobacillales</taxon>
        <taxon>Carnobacteriaceae</taxon>
        <taxon>Granulicatella</taxon>
    </lineage>
</organism>
<feature type="binding site" evidence="9">
    <location>
        <position position="133"/>
    </location>
    <ligand>
        <name>Zn(2+)</name>
        <dbReference type="ChEBI" id="CHEBI:29105"/>
    </ligand>
</feature>
<comment type="cofactor">
    <cofactor evidence="10">
        <name>Mn(2+)</name>
        <dbReference type="ChEBI" id="CHEBI:29035"/>
    </cofactor>
    <cofactor evidence="10">
        <name>Fe(2+)</name>
        <dbReference type="ChEBI" id="CHEBI:29033"/>
    </cofactor>
    <text evidence="10">Binds 1 Mn(2+) or Fe(2+) ion per subunit.</text>
</comment>
<dbReference type="Proteomes" id="UP000005926">
    <property type="component" value="Unassembled WGS sequence"/>
</dbReference>
<evidence type="ECO:0000256" key="8">
    <source>
        <dbReference type="ARBA" id="ARBA00023163"/>
    </source>
</evidence>
<evidence type="ECO:0000256" key="10">
    <source>
        <dbReference type="PIRSR" id="PIRSR602481-2"/>
    </source>
</evidence>
<dbReference type="SUPFAM" id="SSF46785">
    <property type="entry name" value="Winged helix' DNA-binding domain"/>
    <property type="match status" value="1"/>
</dbReference>
<dbReference type="HOGENOM" id="CLU_096072_5_1_9"/>
<dbReference type="InterPro" id="IPR043135">
    <property type="entry name" value="Fur_C"/>
</dbReference>
<evidence type="ECO:0000256" key="3">
    <source>
        <dbReference type="ARBA" id="ARBA00022490"/>
    </source>
</evidence>
<dbReference type="RefSeq" id="WP_005605653.1">
    <property type="nucleotide sequence ID" value="NZ_CP102283.1"/>
</dbReference>
<dbReference type="InterPro" id="IPR036388">
    <property type="entry name" value="WH-like_DNA-bd_sf"/>
</dbReference>
<accession>C8NF07</accession>
<dbReference type="CDD" id="cd07153">
    <property type="entry name" value="Fur_like"/>
    <property type="match status" value="1"/>
</dbReference>
<comment type="cofactor">
    <cofactor evidence="9">
        <name>Zn(2+)</name>
        <dbReference type="ChEBI" id="CHEBI:29105"/>
    </cofactor>
    <text evidence="9">Binds 1 zinc ion per subunit.</text>
</comment>
<keyword evidence="5 9" id="KW-0862">Zinc</keyword>
<reference evidence="11 12" key="1">
    <citation type="submission" date="2009-08" db="EMBL/GenBank/DDBJ databases">
        <authorList>
            <person name="Muzny D."/>
            <person name="Qin X."/>
            <person name="Deng J."/>
            <person name="Jiang H."/>
            <person name="Liu Y."/>
            <person name="Qu J."/>
            <person name="Song X.-Z."/>
            <person name="Zhang L."/>
            <person name="Thornton R."/>
            <person name="Coyle M."/>
            <person name="Francisco L."/>
            <person name="Jackson L."/>
            <person name="Javaid M."/>
            <person name="Korchina V."/>
            <person name="Kovar C."/>
            <person name="Mata R."/>
            <person name="Mathew T."/>
            <person name="Ngo R."/>
            <person name="Nguyen L."/>
            <person name="Nguyen N."/>
            <person name="Okwuonu G."/>
            <person name="Ongeri F."/>
            <person name="Pham C."/>
            <person name="Simmons D."/>
            <person name="Wilczek-Boney K."/>
            <person name="Hale W."/>
            <person name="Jakkamsetti A."/>
            <person name="Pham P."/>
            <person name="Ruth R."/>
            <person name="San Lucas F."/>
            <person name="Warren J."/>
            <person name="Zhang J."/>
            <person name="Zhao Z."/>
            <person name="Zhou C."/>
            <person name="Zhu D."/>
            <person name="Lee S."/>
            <person name="Bess C."/>
            <person name="Blankenburg K."/>
            <person name="Forbes L."/>
            <person name="Fu Q."/>
            <person name="Gubbala S."/>
            <person name="Hirani K."/>
            <person name="Jayaseelan J.C."/>
            <person name="Lara F."/>
            <person name="Munidasa M."/>
            <person name="Palculict T."/>
            <person name="Patil S."/>
            <person name="Pu L.-L."/>
            <person name="Saada N."/>
            <person name="Tang L."/>
            <person name="Weissenberger G."/>
            <person name="Zhu Y."/>
            <person name="Hemphill L."/>
            <person name="Shang Y."/>
            <person name="Youmans B."/>
            <person name="Ayvaz T."/>
            <person name="Ross M."/>
            <person name="Santibanez J."/>
            <person name="Aqrawi P."/>
            <person name="Gross S."/>
            <person name="Joshi V."/>
            <person name="Fowler G."/>
            <person name="Nazareth L."/>
            <person name="Reid J."/>
            <person name="Worley K."/>
            <person name="Petrosino J."/>
            <person name="Highlander S."/>
            <person name="Gibbs R."/>
        </authorList>
    </citation>
    <scope>NUCLEOTIDE SEQUENCE [LARGE SCALE GENOMIC DNA]</scope>
    <source>
        <strain evidence="11 12">ATCC 49175</strain>
    </source>
</reference>
<evidence type="ECO:0000313" key="11">
    <source>
        <dbReference type="EMBL" id="EEW37716.1"/>
    </source>
</evidence>
<evidence type="ECO:0000256" key="7">
    <source>
        <dbReference type="ARBA" id="ARBA00023125"/>
    </source>
</evidence>
<dbReference type="EMBL" id="ACKZ01000012">
    <property type="protein sequence ID" value="EEW37716.1"/>
    <property type="molecule type" value="Genomic_DNA"/>
</dbReference>
<dbReference type="GO" id="GO:0008270">
    <property type="term" value="F:zinc ion binding"/>
    <property type="evidence" value="ECO:0007669"/>
    <property type="project" value="TreeGrafter"/>
</dbReference>
<evidence type="ECO:0000256" key="2">
    <source>
        <dbReference type="ARBA" id="ARBA00007957"/>
    </source>
</evidence>
<keyword evidence="10" id="KW-0408">Iron</keyword>
<feature type="binding site" evidence="9">
    <location>
        <position position="130"/>
    </location>
    <ligand>
        <name>Zn(2+)</name>
        <dbReference type="ChEBI" id="CHEBI:29105"/>
    </ligand>
</feature>
<dbReference type="Pfam" id="PF01475">
    <property type="entry name" value="FUR"/>
    <property type="match status" value="1"/>
</dbReference>
<dbReference type="GO" id="GO:0000976">
    <property type="term" value="F:transcription cis-regulatory region binding"/>
    <property type="evidence" value="ECO:0007669"/>
    <property type="project" value="TreeGrafter"/>
</dbReference>
<feature type="binding site" evidence="10">
    <location>
        <position position="122"/>
    </location>
    <ligand>
        <name>Fe cation</name>
        <dbReference type="ChEBI" id="CHEBI:24875"/>
    </ligand>
</feature>
<keyword evidence="9" id="KW-0479">Metal-binding</keyword>
<gene>
    <name evidence="11" type="primary">zurR</name>
    <name evidence="11" type="ORF">HMPREF0444_0502</name>
</gene>
<evidence type="ECO:0000256" key="4">
    <source>
        <dbReference type="ARBA" id="ARBA00022491"/>
    </source>
</evidence>
<evidence type="ECO:0000256" key="5">
    <source>
        <dbReference type="ARBA" id="ARBA00022833"/>
    </source>
</evidence>
<evidence type="ECO:0000256" key="9">
    <source>
        <dbReference type="PIRSR" id="PIRSR602481-1"/>
    </source>
</evidence>
<dbReference type="Gene3D" id="1.10.10.10">
    <property type="entry name" value="Winged helix-like DNA-binding domain superfamily/Winged helix DNA-binding domain"/>
    <property type="match status" value="1"/>
</dbReference>
<keyword evidence="3" id="KW-0963">Cytoplasm</keyword>
<dbReference type="Gene3D" id="3.30.1490.190">
    <property type="match status" value="1"/>
</dbReference>
<proteinExistence type="inferred from homology"/>
<dbReference type="eggNOG" id="COG0735">
    <property type="taxonomic scope" value="Bacteria"/>
</dbReference>
<comment type="caution">
    <text evidence="11">The sequence shown here is derived from an EMBL/GenBank/DDBJ whole genome shotgun (WGS) entry which is preliminary data.</text>
</comment>
<keyword evidence="4" id="KW-0678">Repressor</keyword>
<protein>
    <submittedName>
        <fullName evidence="11">Transcriptional regulator, Fur family</fullName>
    </submittedName>
</protein>
<name>C8NF07_9LACT</name>
<keyword evidence="6" id="KW-0805">Transcription regulation</keyword>
<dbReference type="InterPro" id="IPR036390">
    <property type="entry name" value="WH_DNA-bd_sf"/>
</dbReference>
<dbReference type="GO" id="GO:1900376">
    <property type="term" value="P:regulation of secondary metabolite biosynthetic process"/>
    <property type="evidence" value="ECO:0007669"/>
    <property type="project" value="TreeGrafter"/>
</dbReference>
<keyword evidence="12" id="KW-1185">Reference proteome</keyword>
<evidence type="ECO:0000313" key="12">
    <source>
        <dbReference type="Proteomes" id="UP000005926"/>
    </source>
</evidence>
<dbReference type="AlphaFoldDB" id="C8NF07"/>
<feature type="binding site" evidence="9">
    <location>
        <position position="93"/>
    </location>
    <ligand>
        <name>Zn(2+)</name>
        <dbReference type="ChEBI" id="CHEBI:29105"/>
    </ligand>
</feature>
<dbReference type="STRING" id="638301.HMPREF0444_0502"/>
<dbReference type="PANTHER" id="PTHR33202">
    <property type="entry name" value="ZINC UPTAKE REGULATION PROTEIN"/>
    <property type="match status" value="1"/>
</dbReference>
<dbReference type="GO" id="GO:0005737">
    <property type="term" value="C:cytoplasm"/>
    <property type="evidence" value="ECO:0007669"/>
    <property type="project" value="UniProtKB-SubCell"/>
</dbReference>
<sequence>MEEALEILKEAGYKHTNKRQRLVEILNDANRYLSAKQVQELIASEFPQLSYDTIYRNLYTFVQLNILEGTELNGEKLFRFRCQTHGHHHHFICEKCGSTKEIDMCPMDFFQDQLEGCEIHSHRFEIFGLCEKCATKA</sequence>
<dbReference type="GO" id="GO:0045892">
    <property type="term" value="P:negative regulation of DNA-templated transcription"/>
    <property type="evidence" value="ECO:0007669"/>
    <property type="project" value="TreeGrafter"/>
</dbReference>
<feature type="binding site" evidence="10">
    <location>
        <position position="87"/>
    </location>
    <ligand>
        <name>Fe cation</name>
        <dbReference type="ChEBI" id="CHEBI:24875"/>
    </ligand>
</feature>
<keyword evidence="8" id="KW-0804">Transcription</keyword>
<evidence type="ECO:0000256" key="1">
    <source>
        <dbReference type="ARBA" id="ARBA00004496"/>
    </source>
</evidence>
<dbReference type="GO" id="GO:0003700">
    <property type="term" value="F:DNA-binding transcription factor activity"/>
    <property type="evidence" value="ECO:0007669"/>
    <property type="project" value="InterPro"/>
</dbReference>
<evidence type="ECO:0000256" key="6">
    <source>
        <dbReference type="ARBA" id="ARBA00023015"/>
    </source>
</evidence>
<dbReference type="GeneID" id="78413165"/>
<feature type="binding site" evidence="9">
    <location>
        <position position="96"/>
    </location>
    <ligand>
        <name>Zn(2+)</name>
        <dbReference type="ChEBI" id="CHEBI:29105"/>
    </ligand>
</feature>
<comment type="similarity">
    <text evidence="2">Belongs to the Fur family.</text>
</comment>